<dbReference type="EMBL" id="HBFX01040784">
    <property type="protein sequence ID" value="CAD8973567.1"/>
    <property type="molecule type" value="Transcribed_RNA"/>
</dbReference>
<feature type="domain" description="Ribosome recycling factor" evidence="6">
    <location>
        <begin position="45"/>
        <end position="203"/>
    </location>
</feature>
<name>A0A7S1EFQ7_HEMAN</name>
<dbReference type="InterPro" id="IPR036191">
    <property type="entry name" value="RRF_sf"/>
</dbReference>
<dbReference type="GO" id="GO:0005739">
    <property type="term" value="C:mitochondrion"/>
    <property type="evidence" value="ECO:0007669"/>
    <property type="project" value="TreeGrafter"/>
</dbReference>
<reference evidence="7" key="1">
    <citation type="submission" date="2021-01" db="EMBL/GenBank/DDBJ databases">
        <authorList>
            <person name="Corre E."/>
            <person name="Pelletier E."/>
            <person name="Niang G."/>
            <person name="Scheremetjew M."/>
            <person name="Finn R."/>
            <person name="Kale V."/>
            <person name="Holt S."/>
            <person name="Cochrane G."/>
            <person name="Meng A."/>
            <person name="Brown T."/>
            <person name="Cohen L."/>
        </authorList>
    </citation>
    <scope>NUCLEOTIDE SEQUENCE</scope>
    <source>
        <strain evidence="7">CCMP644</strain>
    </source>
</reference>
<dbReference type="InterPro" id="IPR023584">
    <property type="entry name" value="Ribosome_recyc_fac_dom"/>
</dbReference>
<gene>
    <name evidence="7" type="ORF">HAND00432_LOCUS24568</name>
</gene>
<evidence type="ECO:0000256" key="1">
    <source>
        <dbReference type="ARBA" id="ARBA00004496"/>
    </source>
</evidence>
<accession>A0A7S1EFQ7</accession>
<evidence type="ECO:0000259" key="6">
    <source>
        <dbReference type="Pfam" id="PF01765"/>
    </source>
</evidence>
<evidence type="ECO:0000256" key="4">
    <source>
        <dbReference type="ARBA" id="ARBA00022917"/>
    </source>
</evidence>
<dbReference type="Gene3D" id="3.30.1360.40">
    <property type="match status" value="1"/>
</dbReference>
<protein>
    <recommendedName>
        <fullName evidence="6">Ribosome recycling factor domain-containing protein</fullName>
    </recommendedName>
</protein>
<keyword evidence="4" id="KW-0648">Protein biosynthesis</keyword>
<comment type="subcellular location">
    <subcellularLocation>
        <location evidence="1">Cytoplasm</location>
    </subcellularLocation>
</comment>
<keyword evidence="3" id="KW-0963">Cytoplasm</keyword>
<evidence type="ECO:0000256" key="3">
    <source>
        <dbReference type="ARBA" id="ARBA00022490"/>
    </source>
</evidence>
<feature type="compositionally biased region" description="Acidic residues" evidence="5">
    <location>
        <begin position="12"/>
        <end position="24"/>
    </location>
</feature>
<dbReference type="GO" id="GO:0006412">
    <property type="term" value="P:translation"/>
    <property type="evidence" value="ECO:0007669"/>
    <property type="project" value="UniProtKB-KW"/>
</dbReference>
<feature type="region of interest" description="Disordered" evidence="5">
    <location>
        <begin position="1"/>
        <end position="24"/>
    </location>
</feature>
<dbReference type="FunFam" id="1.10.132.20:FF:000001">
    <property type="entry name" value="Ribosome-recycling factor"/>
    <property type="match status" value="1"/>
</dbReference>
<dbReference type="InterPro" id="IPR002661">
    <property type="entry name" value="Ribosome_recyc_fac"/>
</dbReference>
<evidence type="ECO:0000313" key="7">
    <source>
        <dbReference type="EMBL" id="CAD8973567.1"/>
    </source>
</evidence>
<dbReference type="AlphaFoldDB" id="A0A7S1EFQ7"/>
<dbReference type="SUPFAM" id="SSF55194">
    <property type="entry name" value="Ribosome recycling factor, RRF"/>
    <property type="match status" value="1"/>
</dbReference>
<dbReference type="FunFam" id="3.30.1360.40:FF:000001">
    <property type="entry name" value="Ribosome-recycling factor"/>
    <property type="match status" value="1"/>
</dbReference>
<evidence type="ECO:0000256" key="5">
    <source>
        <dbReference type="SAM" id="MobiDB-lite"/>
    </source>
</evidence>
<evidence type="ECO:0000256" key="2">
    <source>
        <dbReference type="ARBA" id="ARBA00005912"/>
    </source>
</evidence>
<dbReference type="PANTHER" id="PTHR20982">
    <property type="entry name" value="RIBOSOME RECYCLING FACTOR"/>
    <property type="match status" value="1"/>
</dbReference>
<organism evidence="7">
    <name type="scientific">Hemiselmis andersenii</name>
    <name type="common">Cryptophyte alga</name>
    <dbReference type="NCBI Taxonomy" id="464988"/>
    <lineage>
        <taxon>Eukaryota</taxon>
        <taxon>Cryptophyceae</taxon>
        <taxon>Cryptomonadales</taxon>
        <taxon>Hemiselmidaceae</taxon>
        <taxon>Hemiselmis</taxon>
    </lineage>
</organism>
<dbReference type="GO" id="GO:0043023">
    <property type="term" value="F:ribosomal large subunit binding"/>
    <property type="evidence" value="ECO:0007669"/>
    <property type="project" value="TreeGrafter"/>
</dbReference>
<dbReference type="Pfam" id="PF01765">
    <property type="entry name" value="RRF"/>
    <property type="match status" value="1"/>
</dbReference>
<proteinExistence type="inferred from homology"/>
<dbReference type="Gene3D" id="1.10.132.20">
    <property type="entry name" value="Ribosome-recycling factor"/>
    <property type="match status" value="1"/>
</dbReference>
<comment type="similarity">
    <text evidence="2">Belongs to the RRF family.</text>
</comment>
<feature type="compositionally biased region" description="Basic and acidic residues" evidence="5">
    <location>
        <begin position="1"/>
        <end position="11"/>
    </location>
</feature>
<sequence>MLEGVKVRAKDEDEDEEEEEAFDPEAVEKKISEMQAKMKEAIKHFEQQMSQLRTGRADPRMLEGVKVKSKDAEVNLFHCAQVTVSEARTLSVTVFDPELVKSVDKAIRESGLNLNPMIAGNVLKVPIPKTTSEARAQLAKTAAGQAEGAKVSVRRVRAGAMEKVKKLGLPKDDAKRVEKEVQAHTDRYTKQIDTLLEAKQKELTSA</sequence>
<dbReference type="PANTHER" id="PTHR20982:SF3">
    <property type="entry name" value="MITOCHONDRIAL RIBOSOME RECYCLING FACTOR PSEUDO 1"/>
    <property type="match status" value="1"/>
</dbReference>